<evidence type="ECO:0000313" key="3">
    <source>
        <dbReference type="EMBL" id="ABQ60608.1"/>
    </source>
</evidence>
<keyword evidence="2" id="KW-0472">Membrane</keyword>
<keyword evidence="4" id="KW-1185">Reference proteome</keyword>
<dbReference type="PANTHER" id="PTHR33219">
    <property type="entry name" value="YLMG HOMOLOG PROTEIN 2, CHLOROPLASTIC"/>
    <property type="match status" value="1"/>
</dbReference>
<protein>
    <submittedName>
        <fullName evidence="3">YGGT family protein</fullName>
    </submittedName>
</protein>
<proteinExistence type="inferred from homology"/>
<sequence length="194" mass="21916">MTRKIFGGAEGDRTPDLVIANDALSQLSYSPTPLPKREVPSSGGRILETFTLSCQGRYCRNRACFGCSQNIKLRIHHRLHLFLPEATATSRPIVTEAFMIALFRTIDLALDIYTWIIIASAIFSWLYAFNVVNSSNRFVASVGEFLYKVTEPVLRPIRNLLPNLGGIDISPIILLLIIFFIRQFMWTTLLPILL</sequence>
<comment type="similarity">
    <text evidence="1">Belongs to the YggT family.</text>
</comment>
<dbReference type="KEGG" id="bov:BOV_1918"/>
<gene>
    <name evidence="3" type="ordered locus">BOV_1918</name>
</gene>
<feature type="transmembrane region" description="Helical" evidence="2">
    <location>
        <begin position="108"/>
        <end position="128"/>
    </location>
</feature>
<dbReference type="GO" id="GO:0016020">
    <property type="term" value="C:membrane"/>
    <property type="evidence" value="ECO:0007669"/>
    <property type="project" value="InterPro"/>
</dbReference>
<dbReference type="AlphaFoldDB" id="A0A0H3AMQ7"/>
<dbReference type="AntiFam" id="ANF00012">
    <property type="entry name" value="tRNA translation"/>
</dbReference>
<dbReference type="Pfam" id="PF02325">
    <property type="entry name" value="CCB3_YggT"/>
    <property type="match status" value="1"/>
</dbReference>
<evidence type="ECO:0000256" key="2">
    <source>
        <dbReference type="SAM" id="Phobius"/>
    </source>
</evidence>
<organism evidence="3 4">
    <name type="scientific">Brucella ovis (strain ATCC 25840 / 63/290 / NCTC 10512)</name>
    <dbReference type="NCBI Taxonomy" id="444178"/>
    <lineage>
        <taxon>Bacteria</taxon>
        <taxon>Pseudomonadati</taxon>
        <taxon>Pseudomonadota</taxon>
        <taxon>Alphaproteobacteria</taxon>
        <taxon>Hyphomicrobiales</taxon>
        <taxon>Brucellaceae</taxon>
        <taxon>Brucella/Ochrobactrum group</taxon>
        <taxon>Brucella</taxon>
    </lineage>
</organism>
<dbReference type="Proteomes" id="UP000006383">
    <property type="component" value="Chromosome I"/>
</dbReference>
<dbReference type="PANTHER" id="PTHR33219:SF14">
    <property type="entry name" value="PROTEIN COFACTOR ASSEMBLY OF COMPLEX C SUBUNIT B CCB3, CHLOROPLASTIC-RELATED"/>
    <property type="match status" value="1"/>
</dbReference>
<dbReference type="EMBL" id="CP000708">
    <property type="protein sequence ID" value="ABQ60608.1"/>
    <property type="molecule type" value="Genomic_DNA"/>
</dbReference>
<feature type="transmembrane region" description="Helical" evidence="2">
    <location>
        <begin position="169"/>
        <end position="193"/>
    </location>
</feature>
<dbReference type="InterPro" id="IPR003425">
    <property type="entry name" value="CCB3/YggT"/>
</dbReference>
<evidence type="ECO:0000256" key="1">
    <source>
        <dbReference type="ARBA" id="ARBA00010894"/>
    </source>
</evidence>
<keyword evidence="2" id="KW-1133">Transmembrane helix</keyword>
<dbReference type="HOGENOM" id="CLU_1683264_0_0_5"/>
<accession>A0A0H3AMQ7</accession>
<name>A0A0H3AMQ7_BRUO2</name>
<reference evidence="4" key="1">
    <citation type="journal article" date="2009" name="PLoS ONE">
        <title>Genome degradation in Brucella ovis corresponds with narrowing of its host range and tissue tropism.</title>
        <authorList>
            <person name="Tsolis R.M."/>
            <person name="Seshadri R."/>
            <person name="Santos R.L."/>
            <person name="Sangari F.J."/>
            <person name="Lobo J.M."/>
            <person name="de Jong M.F."/>
            <person name="Ren Q."/>
            <person name="Myers G."/>
            <person name="Brinkac L.M."/>
            <person name="Nelson W.C."/>
            <person name="Deboy R.T."/>
            <person name="Angiuoli S."/>
            <person name="Khouri H."/>
            <person name="Dimitrov G."/>
            <person name="Robinson J.R."/>
            <person name="Mulligan S."/>
            <person name="Walker R.L."/>
            <person name="Elzer P.E."/>
            <person name="Hassan K.A."/>
            <person name="Paulsen I.T."/>
        </authorList>
    </citation>
    <scope>NUCLEOTIDE SEQUENCE [LARGE SCALE GENOMIC DNA]</scope>
    <source>
        <strain evidence="4">ATCC 25840 / 63/290 / NCTC 10512</strain>
    </source>
</reference>
<evidence type="ECO:0000313" key="4">
    <source>
        <dbReference type="Proteomes" id="UP000006383"/>
    </source>
</evidence>
<keyword evidence="2" id="KW-0812">Transmembrane</keyword>